<protein>
    <submittedName>
        <fullName evidence="1">Uncharacterized protein</fullName>
    </submittedName>
</protein>
<organism evidence="1 2">
    <name type="scientific">Mycolicibacterium confluentis</name>
    <dbReference type="NCBI Taxonomy" id="28047"/>
    <lineage>
        <taxon>Bacteria</taxon>
        <taxon>Bacillati</taxon>
        <taxon>Actinomycetota</taxon>
        <taxon>Actinomycetes</taxon>
        <taxon>Mycobacteriales</taxon>
        <taxon>Mycobacteriaceae</taxon>
        <taxon>Mycolicibacterium</taxon>
    </lineage>
</organism>
<dbReference type="AlphaFoldDB" id="A0A7I7XRY1"/>
<accession>A0A7I7XRY1</accession>
<dbReference type="EMBL" id="AP022612">
    <property type="protein sequence ID" value="BBZ31968.1"/>
    <property type="molecule type" value="Genomic_DNA"/>
</dbReference>
<keyword evidence="2" id="KW-1185">Reference proteome</keyword>
<proteinExistence type="predicted"/>
<evidence type="ECO:0000313" key="1">
    <source>
        <dbReference type="EMBL" id="BBZ31968.1"/>
    </source>
</evidence>
<reference evidence="1" key="2">
    <citation type="submission" date="2020-02" db="EMBL/GenBank/DDBJ databases">
        <authorList>
            <person name="Matsumoto Y."/>
            <person name="Motooka D."/>
            <person name="Nakamura S."/>
        </authorList>
    </citation>
    <scope>NUCLEOTIDE SEQUENCE</scope>
    <source>
        <strain evidence="1">JCM 13671</strain>
    </source>
</reference>
<dbReference type="OrthoDB" id="9894631at2"/>
<dbReference type="Proteomes" id="UP000466931">
    <property type="component" value="Chromosome"/>
</dbReference>
<gene>
    <name evidence="1" type="ORF">MCNF_05730</name>
</gene>
<dbReference type="RefSeq" id="WP_085155086.1">
    <property type="nucleotide sequence ID" value="NZ_AP022612.1"/>
</dbReference>
<reference evidence="1" key="1">
    <citation type="journal article" date="2019" name="Emerg. Microbes Infect.">
        <title>Comprehensive subspecies identification of 175 nontuberculous mycobacteria species based on 7547 genomic profiles.</title>
        <authorList>
            <person name="Matsumoto Y."/>
            <person name="Kinjo T."/>
            <person name="Motooka D."/>
            <person name="Nabeya D."/>
            <person name="Jung N."/>
            <person name="Uechi K."/>
            <person name="Horii T."/>
            <person name="Iida T."/>
            <person name="Fujita J."/>
            <person name="Nakamura S."/>
        </authorList>
    </citation>
    <scope>NUCLEOTIDE SEQUENCE [LARGE SCALE GENOMIC DNA]</scope>
    <source>
        <strain evidence="1">JCM 13671</strain>
    </source>
</reference>
<evidence type="ECO:0000313" key="2">
    <source>
        <dbReference type="Proteomes" id="UP000466931"/>
    </source>
</evidence>
<sequence length="89" mass="9060">MKKTATITTGTMGALAVLTLGLATPAAVSTLQAQGTHTFAAQSINAPLDEERFSDLGVLGHRGPRDGVKRPGFGGGVDRPVFGPSAEGR</sequence>
<name>A0A7I7XRY1_9MYCO</name>